<comment type="caution">
    <text evidence="1">The sequence shown here is derived from an EMBL/GenBank/DDBJ whole genome shotgun (WGS) entry which is preliminary data.</text>
</comment>
<evidence type="ECO:0000313" key="2">
    <source>
        <dbReference type="Proteomes" id="UP001151760"/>
    </source>
</evidence>
<keyword evidence="2" id="KW-1185">Reference proteome</keyword>
<gene>
    <name evidence="1" type="ORF">Tco_0936955</name>
</gene>
<proteinExistence type="predicted"/>
<evidence type="ECO:0000313" key="1">
    <source>
        <dbReference type="EMBL" id="GJT37090.1"/>
    </source>
</evidence>
<reference evidence="1" key="2">
    <citation type="submission" date="2022-01" db="EMBL/GenBank/DDBJ databases">
        <authorList>
            <person name="Yamashiro T."/>
            <person name="Shiraishi A."/>
            <person name="Satake H."/>
            <person name="Nakayama K."/>
        </authorList>
    </citation>
    <scope>NUCLEOTIDE SEQUENCE</scope>
</reference>
<accession>A0ABQ5DDR1</accession>
<protein>
    <submittedName>
        <fullName evidence="1">Uncharacterized protein</fullName>
    </submittedName>
</protein>
<dbReference type="Proteomes" id="UP001151760">
    <property type="component" value="Unassembled WGS sequence"/>
</dbReference>
<organism evidence="1 2">
    <name type="scientific">Tanacetum coccineum</name>
    <dbReference type="NCBI Taxonomy" id="301880"/>
    <lineage>
        <taxon>Eukaryota</taxon>
        <taxon>Viridiplantae</taxon>
        <taxon>Streptophyta</taxon>
        <taxon>Embryophyta</taxon>
        <taxon>Tracheophyta</taxon>
        <taxon>Spermatophyta</taxon>
        <taxon>Magnoliopsida</taxon>
        <taxon>eudicotyledons</taxon>
        <taxon>Gunneridae</taxon>
        <taxon>Pentapetalae</taxon>
        <taxon>asterids</taxon>
        <taxon>campanulids</taxon>
        <taxon>Asterales</taxon>
        <taxon>Asteraceae</taxon>
        <taxon>Asteroideae</taxon>
        <taxon>Anthemideae</taxon>
        <taxon>Anthemidinae</taxon>
        <taxon>Tanacetum</taxon>
    </lineage>
</organism>
<name>A0ABQ5DDR1_9ASTR</name>
<dbReference type="EMBL" id="BQNB010015195">
    <property type="protein sequence ID" value="GJT37090.1"/>
    <property type="molecule type" value="Genomic_DNA"/>
</dbReference>
<sequence>MNHIFKLNRTGNLYPKTYWELLPKEILGAITQRDTGSYYPKRYWELLPKEILGTTTQRDTGSYYPKRYWELLPKEILGAISLFVVAGGGGVVNDCGGYGYKMNQKVEGGYSLKMKVRKEMKLRKKM</sequence>
<reference evidence="1" key="1">
    <citation type="journal article" date="2022" name="Int. J. Mol. Sci.">
        <title>Draft Genome of Tanacetum Coccineum: Genomic Comparison of Closely Related Tanacetum-Family Plants.</title>
        <authorList>
            <person name="Yamashiro T."/>
            <person name="Shiraishi A."/>
            <person name="Nakayama K."/>
            <person name="Satake H."/>
        </authorList>
    </citation>
    <scope>NUCLEOTIDE SEQUENCE</scope>
</reference>